<dbReference type="Proteomes" id="UP001159364">
    <property type="component" value="Linkage Group LG06"/>
</dbReference>
<sequence>MVCIIIEKILNGVSPSGKNGPKNDGFHLDHALLFFGCENRRMDFIYEDELNNFVEEGVICELILAFSREGPQKEYVQHKMVEKDFIYEDELNNFVEEGVICELILAFSREGPQKGYVQHKMVEKERMALKNDGFHLGTALLFFGCRNRRMDFIYEDELNNFVEEGVICELILAFSREGPQKEYVQHKMVEKAADLWSLISQGGYLYVCGDTKGMARDVPSVHCEKKKPKWFVY</sequence>
<accession>A0AAV8T8A8</accession>
<dbReference type="SUPFAM" id="SSF52343">
    <property type="entry name" value="Ferredoxin reductase-like, C-terminal NADP-linked domain"/>
    <property type="match status" value="3"/>
</dbReference>
<organism evidence="2 3">
    <name type="scientific">Erythroxylum novogranatense</name>
    <dbReference type="NCBI Taxonomy" id="1862640"/>
    <lineage>
        <taxon>Eukaryota</taxon>
        <taxon>Viridiplantae</taxon>
        <taxon>Streptophyta</taxon>
        <taxon>Embryophyta</taxon>
        <taxon>Tracheophyta</taxon>
        <taxon>Spermatophyta</taxon>
        <taxon>Magnoliopsida</taxon>
        <taxon>eudicotyledons</taxon>
        <taxon>Gunneridae</taxon>
        <taxon>Pentapetalae</taxon>
        <taxon>rosids</taxon>
        <taxon>fabids</taxon>
        <taxon>Malpighiales</taxon>
        <taxon>Erythroxylaceae</taxon>
        <taxon>Erythroxylum</taxon>
    </lineage>
</organism>
<keyword evidence="3" id="KW-1185">Reference proteome</keyword>
<dbReference type="Gene3D" id="3.40.50.80">
    <property type="entry name" value="Nucleotide-binding domain of ferredoxin-NADP reductase (FNR) module"/>
    <property type="match status" value="3"/>
</dbReference>
<dbReference type="AlphaFoldDB" id="A0AAV8T8A8"/>
<proteinExistence type="predicted"/>
<dbReference type="PANTHER" id="PTHR19384:SF111">
    <property type="entry name" value="NADPH--CYTOCHROME P450 REDUCTASE 1"/>
    <property type="match status" value="1"/>
</dbReference>
<name>A0AAV8T8A8_9ROSI</name>
<dbReference type="GO" id="GO:0010181">
    <property type="term" value="F:FMN binding"/>
    <property type="evidence" value="ECO:0007669"/>
    <property type="project" value="TreeGrafter"/>
</dbReference>
<dbReference type="GO" id="GO:0003958">
    <property type="term" value="F:NADPH-hemoprotein reductase activity"/>
    <property type="evidence" value="ECO:0007669"/>
    <property type="project" value="TreeGrafter"/>
</dbReference>
<dbReference type="InterPro" id="IPR001709">
    <property type="entry name" value="Flavoprot_Pyr_Nucl_cyt_Rdtase"/>
</dbReference>
<dbReference type="EMBL" id="JAIWQS010000006">
    <property type="protein sequence ID" value="KAJ8762500.1"/>
    <property type="molecule type" value="Genomic_DNA"/>
</dbReference>
<comment type="caution">
    <text evidence="2">The sequence shown here is derived from an EMBL/GenBank/DDBJ whole genome shotgun (WGS) entry which is preliminary data.</text>
</comment>
<reference evidence="2 3" key="1">
    <citation type="submission" date="2021-09" db="EMBL/GenBank/DDBJ databases">
        <title>Genomic insights and catalytic innovation underlie evolution of tropane alkaloids biosynthesis.</title>
        <authorList>
            <person name="Wang Y.-J."/>
            <person name="Tian T."/>
            <person name="Huang J.-P."/>
            <person name="Huang S.-X."/>
        </authorList>
    </citation>
    <scope>NUCLEOTIDE SEQUENCE [LARGE SCALE GENOMIC DNA]</scope>
    <source>
        <strain evidence="2">KIB-2018</strain>
        <tissue evidence="2">Leaf</tissue>
    </source>
</reference>
<evidence type="ECO:0008006" key="4">
    <source>
        <dbReference type="Google" id="ProtNLM"/>
    </source>
</evidence>
<dbReference type="PRINTS" id="PR00371">
    <property type="entry name" value="FPNCR"/>
</dbReference>
<protein>
    <recommendedName>
        <fullName evidence="4">Oxidoreductase FAD/NAD(P)-binding domain-containing protein</fullName>
    </recommendedName>
</protein>
<dbReference type="PANTHER" id="PTHR19384">
    <property type="entry name" value="NITRIC OXIDE SYNTHASE-RELATED"/>
    <property type="match status" value="1"/>
</dbReference>
<dbReference type="GO" id="GO:0005829">
    <property type="term" value="C:cytosol"/>
    <property type="evidence" value="ECO:0007669"/>
    <property type="project" value="TreeGrafter"/>
</dbReference>
<dbReference type="InterPro" id="IPR039261">
    <property type="entry name" value="FNR_nucleotide-bd"/>
</dbReference>
<evidence type="ECO:0000313" key="3">
    <source>
        <dbReference type="Proteomes" id="UP001159364"/>
    </source>
</evidence>
<gene>
    <name evidence="2" type="ORF">K2173_007939</name>
</gene>
<evidence type="ECO:0000256" key="1">
    <source>
        <dbReference type="ARBA" id="ARBA00022630"/>
    </source>
</evidence>
<dbReference type="GO" id="GO:0050660">
    <property type="term" value="F:flavin adenine dinucleotide binding"/>
    <property type="evidence" value="ECO:0007669"/>
    <property type="project" value="TreeGrafter"/>
</dbReference>
<evidence type="ECO:0000313" key="2">
    <source>
        <dbReference type="EMBL" id="KAJ8762500.1"/>
    </source>
</evidence>
<keyword evidence="1" id="KW-0285">Flavoprotein</keyword>